<dbReference type="InterPro" id="IPR037354">
    <property type="entry name" value="Commd2"/>
</dbReference>
<evidence type="ECO:0000259" key="1">
    <source>
        <dbReference type="PROSITE" id="PS51269"/>
    </source>
</evidence>
<feature type="domain" description="COMM" evidence="1">
    <location>
        <begin position="116"/>
        <end position="179"/>
    </location>
</feature>
<dbReference type="PANTHER" id="PTHR15857:SF0">
    <property type="entry name" value="COMM DOMAIN-CONTAINING PROTEIN 2"/>
    <property type="match status" value="1"/>
</dbReference>
<organism evidence="2 3">
    <name type="scientific">Ceratodon purpureus</name>
    <name type="common">Fire moss</name>
    <name type="synonym">Dicranum purpureum</name>
    <dbReference type="NCBI Taxonomy" id="3225"/>
    <lineage>
        <taxon>Eukaryota</taxon>
        <taxon>Viridiplantae</taxon>
        <taxon>Streptophyta</taxon>
        <taxon>Embryophyta</taxon>
        <taxon>Bryophyta</taxon>
        <taxon>Bryophytina</taxon>
        <taxon>Bryopsida</taxon>
        <taxon>Dicranidae</taxon>
        <taxon>Pseudoditrichales</taxon>
        <taxon>Ditrichaceae</taxon>
        <taxon>Ceratodon</taxon>
    </lineage>
</organism>
<keyword evidence="3" id="KW-1185">Reference proteome</keyword>
<dbReference type="InterPro" id="IPR017920">
    <property type="entry name" value="COMM"/>
</dbReference>
<dbReference type="EMBL" id="CM026422">
    <property type="protein sequence ID" value="KAG0588194.1"/>
    <property type="molecule type" value="Genomic_DNA"/>
</dbReference>
<accession>A0A8T0IWU4</accession>
<name>A0A8T0IWU4_CERPU</name>
<evidence type="ECO:0000313" key="2">
    <source>
        <dbReference type="EMBL" id="KAG0588194.1"/>
    </source>
</evidence>
<protein>
    <recommendedName>
        <fullName evidence="1">COMM domain-containing protein</fullName>
    </recommendedName>
</protein>
<dbReference type="PANTHER" id="PTHR15857">
    <property type="entry name" value="COMM DOMAIN CONTAINING PROTEIN 2"/>
    <property type="match status" value="1"/>
</dbReference>
<gene>
    <name evidence="2" type="ORF">KC19_2G223900</name>
</gene>
<evidence type="ECO:0000313" key="3">
    <source>
        <dbReference type="Proteomes" id="UP000822688"/>
    </source>
</evidence>
<dbReference type="PROSITE" id="PS51269">
    <property type="entry name" value="COMM"/>
    <property type="match status" value="1"/>
</dbReference>
<dbReference type="Proteomes" id="UP000822688">
    <property type="component" value="Chromosome 2"/>
</dbReference>
<sequence>MALHVQVPQFLLVADVAVSQEFAKIALDRIVKSEAGTRGFAKAARVLQVSIEEVEQAVAALTTLFARAVRLHLQHAELLSLFSDAGFEDSTGEVLADMFAQRHQELFGIVALSGTSYGRLDWRLDIQVASRSVRQQAIPRFLLALQTTDGLKHLEADYSVLKDVCLQLEAALAESRSTRSRRFLRVFR</sequence>
<comment type="caution">
    <text evidence="2">The sequence shown here is derived from an EMBL/GenBank/DDBJ whole genome shotgun (WGS) entry which is preliminary data.</text>
</comment>
<dbReference type="Pfam" id="PF07258">
    <property type="entry name" value="COMM_domain"/>
    <property type="match status" value="1"/>
</dbReference>
<proteinExistence type="predicted"/>
<reference evidence="2" key="1">
    <citation type="submission" date="2020-06" db="EMBL/GenBank/DDBJ databases">
        <title>WGS assembly of Ceratodon purpureus strain R40.</title>
        <authorList>
            <person name="Carey S.B."/>
            <person name="Jenkins J."/>
            <person name="Shu S."/>
            <person name="Lovell J.T."/>
            <person name="Sreedasyam A."/>
            <person name="Maumus F."/>
            <person name="Tiley G.P."/>
            <person name="Fernandez-Pozo N."/>
            <person name="Barry K."/>
            <person name="Chen C."/>
            <person name="Wang M."/>
            <person name="Lipzen A."/>
            <person name="Daum C."/>
            <person name="Saski C.A."/>
            <person name="Payton A.C."/>
            <person name="Mcbreen J.C."/>
            <person name="Conrad R.E."/>
            <person name="Kollar L.M."/>
            <person name="Olsson S."/>
            <person name="Huttunen S."/>
            <person name="Landis J.B."/>
            <person name="Wickett N.J."/>
            <person name="Johnson M.G."/>
            <person name="Rensing S.A."/>
            <person name="Grimwood J."/>
            <person name="Schmutz J."/>
            <person name="Mcdaniel S.F."/>
        </authorList>
    </citation>
    <scope>NUCLEOTIDE SEQUENCE</scope>
    <source>
        <strain evidence="2">R40</strain>
    </source>
</reference>
<dbReference type="AlphaFoldDB" id="A0A8T0IWU4"/>